<dbReference type="EMBL" id="OZ037950">
    <property type="protein sequence ID" value="CAL1712887.1"/>
    <property type="molecule type" value="Genomic_DNA"/>
</dbReference>
<dbReference type="Pfam" id="PF00098">
    <property type="entry name" value="zf-CCHC"/>
    <property type="match status" value="1"/>
</dbReference>
<evidence type="ECO:0000313" key="6">
    <source>
        <dbReference type="Proteomes" id="UP001497453"/>
    </source>
</evidence>
<evidence type="ECO:0000256" key="2">
    <source>
        <dbReference type="PROSITE-ProRule" id="PRU00047"/>
    </source>
</evidence>
<dbReference type="InterPro" id="IPR036875">
    <property type="entry name" value="Znf_CCHC_sf"/>
</dbReference>
<dbReference type="Gene3D" id="4.10.60.10">
    <property type="entry name" value="Zinc finger, CCHC-type"/>
    <property type="match status" value="1"/>
</dbReference>
<protein>
    <recommendedName>
        <fullName evidence="4">CCHC-type domain-containing protein</fullName>
    </recommendedName>
</protein>
<keyword evidence="6" id="KW-1185">Reference proteome</keyword>
<accession>A0ABP1E0Z4</accession>
<evidence type="ECO:0000256" key="1">
    <source>
        <dbReference type="ARBA" id="ARBA00022664"/>
    </source>
</evidence>
<dbReference type="Proteomes" id="UP001497453">
    <property type="component" value="Chromosome 7"/>
</dbReference>
<sequence length="255" mass="28125">MSDRSSFPKLNDTNYHEWSIMIDALLTRKNLVGVADGMESRPPGSDNTKAVKGWRRKCAEARAEIILHVEPSQFPHVRGSDPAEILENRRTIHQARGFGTRVSLRREFFRMKMTPGTPISRWIADVRRAAFQLEEIGANIDEEDTIVVLTNGLPRSYEQFTVTLDSTPADDLTVLYVITRLLNEESRQASSASEASVDQAMAAALVKKPRTPLANITCFGCGQKGHYRSDCPSSSNGAPSASTAIVASEESGAEW</sequence>
<dbReference type="PANTHER" id="PTHR47481:SF7">
    <property type="entry name" value="CCHC-TYPE DOMAIN-CONTAINING PROTEIN"/>
    <property type="match status" value="1"/>
</dbReference>
<keyword evidence="2" id="KW-0863">Zinc-finger</keyword>
<evidence type="ECO:0000259" key="4">
    <source>
        <dbReference type="PROSITE" id="PS50158"/>
    </source>
</evidence>
<reference evidence="6" key="1">
    <citation type="submission" date="2024-04" db="EMBL/GenBank/DDBJ databases">
        <authorList>
            <person name="Shaw F."/>
            <person name="Minotto A."/>
        </authorList>
    </citation>
    <scope>NUCLEOTIDE SEQUENCE [LARGE SCALE GENOMIC DNA]</scope>
</reference>
<evidence type="ECO:0000313" key="5">
    <source>
        <dbReference type="EMBL" id="CAL1712887.1"/>
    </source>
</evidence>
<dbReference type="PROSITE" id="PS50158">
    <property type="entry name" value="ZF_CCHC"/>
    <property type="match status" value="1"/>
</dbReference>
<dbReference type="SMART" id="SM00343">
    <property type="entry name" value="ZnF_C2HC"/>
    <property type="match status" value="1"/>
</dbReference>
<feature type="region of interest" description="Disordered" evidence="3">
    <location>
        <begin position="231"/>
        <end position="255"/>
    </location>
</feature>
<feature type="domain" description="CCHC-type" evidence="4">
    <location>
        <begin position="218"/>
        <end position="233"/>
    </location>
</feature>
<name>A0ABP1E0Z4_9APHY</name>
<feature type="compositionally biased region" description="Polar residues" evidence="3">
    <location>
        <begin position="231"/>
        <end position="245"/>
    </location>
</feature>
<keyword evidence="2" id="KW-0862">Zinc</keyword>
<proteinExistence type="predicted"/>
<dbReference type="InterPro" id="IPR001878">
    <property type="entry name" value="Znf_CCHC"/>
</dbReference>
<keyword evidence="1" id="KW-0507">mRNA processing</keyword>
<keyword evidence="2" id="KW-0479">Metal-binding</keyword>
<dbReference type="SUPFAM" id="SSF57756">
    <property type="entry name" value="Retrovirus zinc finger-like domains"/>
    <property type="match status" value="1"/>
</dbReference>
<dbReference type="PANTHER" id="PTHR47481">
    <property type="match status" value="1"/>
</dbReference>
<gene>
    <name evidence="5" type="ORF">GFSPODELE1_LOCUS9044</name>
</gene>
<evidence type="ECO:0000256" key="3">
    <source>
        <dbReference type="SAM" id="MobiDB-lite"/>
    </source>
</evidence>
<dbReference type="Pfam" id="PF14223">
    <property type="entry name" value="Retrotran_gag_2"/>
    <property type="match status" value="1"/>
</dbReference>
<organism evidence="5 6">
    <name type="scientific">Somion occarium</name>
    <dbReference type="NCBI Taxonomy" id="3059160"/>
    <lineage>
        <taxon>Eukaryota</taxon>
        <taxon>Fungi</taxon>
        <taxon>Dikarya</taxon>
        <taxon>Basidiomycota</taxon>
        <taxon>Agaricomycotina</taxon>
        <taxon>Agaricomycetes</taxon>
        <taxon>Polyporales</taxon>
        <taxon>Cerrenaceae</taxon>
        <taxon>Somion</taxon>
    </lineage>
</organism>